<dbReference type="VEuPathDB" id="FungiDB:C5L36_0D05970"/>
<comment type="similarity">
    <text evidence="1 5">Belongs to the V-ATPase G subunit family.</text>
</comment>
<organism evidence="6 7">
    <name type="scientific">Pichia kudriavzevii</name>
    <name type="common">Yeast</name>
    <name type="synonym">Issatchenkia orientalis</name>
    <dbReference type="NCBI Taxonomy" id="4909"/>
    <lineage>
        <taxon>Eukaryota</taxon>
        <taxon>Fungi</taxon>
        <taxon>Dikarya</taxon>
        <taxon>Ascomycota</taxon>
        <taxon>Saccharomycotina</taxon>
        <taxon>Pichiomycetes</taxon>
        <taxon>Pichiales</taxon>
        <taxon>Pichiaceae</taxon>
        <taxon>Pichia</taxon>
    </lineage>
</organism>
<accession>A0A099NS02</accession>
<comment type="caution">
    <text evidence="6">The sequence shown here is derived from an EMBL/GenBank/DDBJ whole genome shotgun (WGS) entry which is preliminary data.</text>
</comment>
<evidence type="ECO:0000313" key="7">
    <source>
        <dbReference type="Proteomes" id="UP000029867"/>
    </source>
</evidence>
<dbReference type="HOGENOM" id="CLU_125101_2_1_1"/>
<evidence type="ECO:0000256" key="2">
    <source>
        <dbReference type="ARBA" id="ARBA00022448"/>
    </source>
</evidence>
<sequence length="88" mass="9746">RAQKLKAAKTDAQTEIEAYKATKAAELKSFQDEFAGANVQLESNAEKEVQVELEKIRKTALEKKDIVSKLLIDTISSPKPELHANVAH</sequence>
<keyword evidence="3 5" id="KW-0375">Hydrogen ion transport</keyword>
<dbReference type="Pfam" id="PF03179">
    <property type="entry name" value="V-ATPase_G"/>
    <property type="match status" value="1"/>
</dbReference>
<evidence type="ECO:0000313" key="6">
    <source>
        <dbReference type="EMBL" id="KGK34717.1"/>
    </source>
</evidence>
<dbReference type="Proteomes" id="UP000029867">
    <property type="component" value="Unassembled WGS sequence"/>
</dbReference>
<evidence type="ECO:0000256" key="5">
    <source>
        <dbReference type="RuleBase" id="RU364019"/>
    </source>
</evidence>
<comment type="subunit">
    <text evidence="5">V-ATPase is a heteromultimeric enzyme made up of two complexes: the ATP-hydrolytic V1 complex and the proton translocation V0 complex.</text>
</comment>
<reference evidence="7" key="1">
    <citation type="journal article" date="2014" name="Microb. Cell Fact.">
        <title>Exploiting Issatchenkia orientalis SD108 for succinic acid production.</title>
        <authorList>
            <person name="Xiao H."/>
            <person name="Shao Z."/>
            <person name="Jiang Y."/>
            <person name="Dole S."/>
            <person name="Zhao H."/>
        </authorList>
    </citation>
    <scope>NUCLEOTIDE SEQUENCE [LARGE SCALE GENOMIC DNA]</scope>
    <source>
        <strain evidence="7">SD108</strain>
    </source>
</reference>
<dbReference type="GO" id="GO:0046961">
    <property type="term" value="F:proton-transporting ATPase activity, rotational mechanism"/>
    <property type="evidence" value="ECO:0007669"/>
    <property type="project" value="InterPro"/>
</dbReference>
<proteinExistence type="inferred from homology"/>
<keyword evidence="2 5" id="KW-0813">Transport</keyword>
<keyword evidence="4 5" id="KW-0406">Ion transport</keyword>
<dbReference type="GO" id="GO:0016471">
    <property type="term" value="C:vacuolar proton-transporting V-type ATPase complex"/>
    <property type="evidence" value="ECO:0007669"/>
    <property type="project" value="InterPro"/>
</dbReference>
<dbReference type="EMBL" id="JQFK01001356">
    <property type="protein sequence ID" value="KGK34717.1"/>
    <property type="molecule type" value="Genomic_DNA"/>
</dbReference>
<dbReference type="Gene3D" id="1.20.5.2950">
    <property type="match status" value="1"/>
</dbReference>
<evidence type="ECO:0000256" key="3">
    <source>
        <dbReference type="ARBA" id="ARBA00022781"/>
    </source>
</evidence>
<comment type="function">
    <text evidence="5">Subunit of the V1 complex of vacuolar(H+)-ATPase (V-ATPase), a multisubunit enzyme composed of a peripheral complex (V1) that hydrolyzes ATP and a membrane integral complex (V0) that translocates protons. V-ATPase is responsible for acidifying and maintaining the pH of intracellular compartments and in some cell types, is targeted to the plasma membrane, where it is responsible for acidifying the extracellular environment.</text>
</comment>
<name>A0A099NS02_PICKU</name>
<feature type="non-terminal residue" evidence="6">
    <location>
        <position position="1"/>
    </location>
</feature>
<dbReference type="NCBIfam" id="TIGR01147">
    <property type="entry name" value="V_ATP_synt_G"/>
    <property type="match status" value="1"/>
</dbReference>
<evidence type="ECO:0000256" key="1">
    <source>
        <dbReference type="ARBA" id="ARBA00010066"/>
    </source>
</evidence>
<evidence type="ECO:0000256" key="4">
    <source>
        <dbReference type="ARBA" id="ARBA00023065"/>
    </source>
</evidence>
<dbReference type="AlphaFoldDB" id="A0A099NS02"/>
<dbReference type="InterPro" id="IPR005124">
    <property type="entry name" value="V-ATPase_G"/>
</dbReference>
<gene>
    <name evidence="6" type="ORF">JL09_g6134</name>
</gene>
<protein>
    <recommendedName>
        <fullName evidence="5">V-type proton ATPase subunit G</fullName>
    </recommendedName>
</protein>
<dbReference type="eggNOG" id="KOG1772">
    <property type="taxonomic scope" value="Eukaryota"/>
</dbReference>